<keyword evidence="1" id="KW-1133">Transmembrane helix</keyword>
<dbReference type="Pfam" id="PF03594">
    <property type="entry name" value="BenE"/>
    <property type="match status" value="1"/>
</dbReference>
<feature type="transmembrane region" description="Helical" evidence="1">
    <location>
        <begin position="52"/>
        <end position="72"/>
    </location>
</feature>
<dbReference type="AlphaFoldDB" id="A0A1H0PFC1"/>
<dbReference type="GO" id="GO:0005886">
    <property type="term" value="C:plasma membrane"/>
    <property type="evidence" value="ECO:0007669"/>
    <property type="project" value="TreeGrafter"/>
</dbReference>
<feature type="transmembrane region" description="Helical" evidence="1">
    <location>
        <begin position="103"/>
        <end position="122"/>
    </location>
</feature>
<feature type="transmembrane region" description="Helical" evidence="1">
    <location>
        <begin position="129"/>
        <end position="147"/>
    </location>
</feature>
<dbReference type="STRING" id="198616.SAMN05216193_12074"/>
<feature type="transmembrane region" description="Helical" evidence="1">
    <location>
        <begin position="79"/>
        <end position="97"/>
    </location>
</feature>
<gene>
    <name evidence="2" type="ORF">SAMN05216193_12074</name>
</gene>
<evidence type="ECO:0000313" key="2">
    <source>
        <dbReference type="EMBL" id="SDP03703.1"/>
    </source>
</evidence>
<dbReference type="PANTHER" id="PTHR30199">
    <property type="entry name" value="MFS FAMILY TRANSPORTER, PREDICTED SUBSTRATE BENZOATE"/>
    <property type="match status" value="1"/>
</dbReference>
<evidence type="ECO:0000313" key="3">
    <source>
        <dbReference type="Proteomes" id="UP000242957"/>
    </source>
</evidence>
<evidence type="ECO:0000256" key="1">
    <source>
        <dbReference type="SAM" id="Phobius"/>
    </source>
</evidence>
<dbReference type="EMBL" id="FNIJ01000020">
    <property type="protein sequence ID" value="SDP03703.1"/>
    <property type="molecule type" value="Genomic_DNA"/>
</dbReference>
<sequence>MTAPTSARLRPLADSSPAAVVAGFVAMLTGYTSSLILMFQAGQAAGLSAGQISSWIWALSIGMALTTIGLTLRYRTPIVIAWSTPGAALLISSLPGVPYSEAIGAFIVCAALIALCGITGSFDRLMRQVPGSLAAALLAGVLFRICIEICRAAEQQTLLVLAMFFSYLLAKRLAPRYAVFVALLLGIGLAGFLGLLDFSHFRLEVAKPVWTTPSFSLAATISIGIPLFIVAMASQNMPGLAVLRADGYQVPASPLISVTGIASMLLAPFGSHGINLAAISAAICTGPEAHENPHKRYTAALWCGLFYGVAGIFGATLAALFAALPKALVLSVAALALLGSITNGLANAMAEPREREAALVTFLVTASGFTLLSVGSAFWGLVAGLLTQLILNWRR</sequence>
<accession>A0A1H0PFC1</accession>
<keyword evidence="3" id="KW-1185">Reference proteome</keyword>
<protein>
    <submittedName>
        <fullName evidence="2">Benzoate membrane transport protein</fullName>
    </submittedName>
</protein>
<feature type="transmembrane region" description="Helical" evidence="1">
    <location>
        <begin position="18"/>
        <end position="40"/>
    </location>
</feature>
<feature type="transmembrane region" description="Helical" evidence="1">
    <location>
        <begin position="153"/>
        <end position="170"/>
    </location>
</feature>
<feature type="transmembrane region" description="Helical" evidence="1">
    <location>
        <begin position="215"/>
        <end position="234"/>
    </location>
</feature>
<feature type="transmembrane region" description="Helical" evidence="1">
    <location>
        <begin position="358"/>
        <end position="391"/>
    </location>
</feature>
<keyword evidence="1" id="KW-0812">Transmembrane</keyword>
<dbReference type="RefSeq" id="WP_084314124.1">
    <property type="nucleotide sequence ID" value="NZ_FNIJ01000020.1"/>
</dbReference>
<proteinExistence type="predicted"/>
<feature type="transmembrane region" description="Helical" evidence="1">
    <location>
        <begin position="327"/>
        <end position="346"/>
    </location>
</feature>
<dbReference type="InterPro" id="IPR004711">
    <property type="entry name" value="Benzoate_Transporter"/>
</dbReference>
<name>A0A1H0PFC1_9PSED</name>
<dbReference type="PANTHER" id="PTHR30199:SF0">
    <property type="entry name" value="INNER MEMBRANE PROTEIN YDCO"/>
    <property type="match status" value="1"/>
</dbReference>
<organism evidence="2 3">
    <name type="scientific">Pseudomonas jinjuensis</name>
    <dbReference type="NCBI Taxonomy" id="198616"/>
    <lineage>
        <taxon>Bacteria</taxon>
        <taxon>Pseudomonadati</taxon>
        <taxon>Pseudomonadota</taxon>
        <taxon>Gammaproteobacteria</taxon>
        <taxon>Pseudomonadales</taxon>
        <taxon>Pseudomonadaceae</taxon>
        <taxon>Pseudomonas</taxon>
    </lineage>
</organism>
<dbReference type="Proteomes" id="UP000242957">
    <property type="component" value="Unassembled WGS sequence"/>
</dbReference>
<reference evidence="3" key="1">
    <citation type="submission" date="2016-10" db="EMBL/GenBank/DDBJ databases">
        <authorList>
            <person name="Varghese N."/>
            <person name="Submissions S."/>
        </authorList>
    </citation>
    <scope>NUCLEOTIDE SEQUENCE [LARGE SCALE GENOMIC DNA]</scope>
    <source>
        <strain evidence="3">JCM 21621</strain>
    </source>
</reference>
<feature type="transmembrane region" description="Helical" evidence="1">
    <location>
        <begin position="299"/>
        <end position="321"/>
    </location>
</feature>
<dbReference type="NCBIfam" id="TIGR00843">
    <property type="entry name" value="benE"/>
    <property type="match status" value="1"/>
</dbReference>
<feature type="transmembrane region" description="Helical" evidence="1">
    <location>
        <begin position="177"/>
        <end position="195"/>
    </location>
</feature>
<keyword evidence="1" id="KW-0472">Membrane</keyword>
<dbReference type="GO" id="GO:0042925">
    <property type="term" value="F:benzoate transmembrane transporter activity"/>
    <property type="evidence" value="ECO:0007669"/>
    <property type="project" value="InterPro"/>
</dbReference>
<dbReference type="OrthoDB" id="9792424at2"/>